<comment type="cofactor">
    <cofactor evidence="2">
        <name>Mn(2+)</name>
        <dbReference type="ChEBI" id="CHEBI:29035"/>
    </cofactor>
</comment>
<evidence type="ECO:0000259" key="15">
    <source>
        <dbReference type="Pfam" id="PF01676"/>
    </source>
</evidence>
<evidence type="ECO:0000256" key="7">
    <source>
        <dbReference type="ARBA" id="ARBA00023152"/>
    </source>
</evidence>
<keyword evidence="9 17" id="KW-0413">Isomerase</keyword>
<evidence type="ECO:0000256" key="12">
    <source>
        <dbReference type="PIRSR" id="PIRSR001492-2"/>
    </source>
</evidence>
<feature type="domain" description="BPG-independent PGAM N-terminal" evidence="16">
    <location>
        <begin position="95"/>
        <end position="319"/>
    </location>
</feature>
<dbReference type="Gene3D" id="3.40.1450.10">
    <property type="entry name" value="BPG-independent phosphoglycerate mutase, domain B"/>
    <property type="match status" value="1"/>
</dbReference>
<dbReference type="Gene3D" id="3.40.720.10">
    <property type="entry name" value="Alkaline Phosphatase, subunit A"/>
    <property type="match status" value="1"/>
</dbReference>
<dbReference type="PIRSF" id="PIRSF001492">
    <property type="entry name" value="IPGAM"/>
    <property type="match status" value="1"/>
</dbReference>
<dbReference type="GO" id="GO:0004619">
    <property type="term" value="F:phosphoglycerate mutase activity"/>
    <property type="evidence" value="ECO:0007669"/>
    <property type="project" value="UniProtKB-UniRule"/>
</dbReference>
<dbReference type="PANTHER" id="PTHR31637">
    <property type="entry name" value="2,3-BISPHOSPHOGLYCERATE-INDEPENDENT PHOSPHOGLYCERATE MUTASE"/>
    <property type="match status" value="1"/>
</dbReference>
<feature type="binding site" evidence="13">
    <location>
        <position position="75"/>
    </location>
    <ligand>
        <name>Mn(2+)</name>
        <dbReference type="ChEBI" id="CHEBI:29035"/>
        <label>2</label>
    </ligand>
</feature>
<comment type="catalytic activity">
    <reaction evidence="1">
        <text>(2R)-2-phosphoglycerate = (2R)-3-phosphoglycerate</text>
        <dbReference type="Rhea" id="RHEA:15901"/>
        <dbReference type="ChEBI" id="CHEBI:58272"/>
        <dbReference type="ChEBI" id="CHEBI:58289"/>
        <dbReference type="EC" id="5.4.2.12"/>
    </reaction>
</comment>
<evidence type="ECO:0000256" key="6">
    <source>
        <dbReference type="ARBA" id="ARBA00022723"/>
    </source>
</evidence>
<feature type="binding site" evidence="13">
    <location>
        <position position="468"/>
    </location>
    <ligand>
        <name>Mn(2+)</name>
        <dbReference type="ChEBI" id="CHEBI:29035"/>
        <label>2</label>
    </ligand>
</feature>
<accession>A0A8J6Y369</accession>
<evidence type="ECO:0000256" key="13">
    <source>
        <dbReference type="PIRSR" id="PIRSR001492-3"/>
    </source>
</evidence>
<feature type="binding site" evidence="13">
    <location>
        <position position="24"/>
    </location>
    <ligand>
        <name>Mn(2+)</name>
        <dbReference type="ChEBI" id="CHEBI:29035"/>
        <label>2</label>
    </ligand>
</feature>
<feature type="domain" description="Metalloenzyme" evidence="15">
    <location>
        <begin position="17"/>
        <end position="538"/>
    </location>
</feature>
<evidence type="ECO:0000256" key="2">
    <source>
        <dbReference type="ARBA" id="ARBA00001936"/>
    </source>
</evidence>
<comment type="similarity">
    <text evidence="5">Belongs to the BPG-independent phosphoglycerate mutase family.</text>
</comment>
<dbReference type="GO" id="GO:0006096">
    <property type="term" value="P:glycolytic process"/>
    <property type="evidence" value="ECO:0007669"/>
    <property type="project" value="UniProtKB-UniRule"/>
</dbReference>
<evidence type="ECO:0000256" key="8">
    <source>
        <dbReference type="ARBA" id="ARBA00023211"/>
    </source>
</evidence>
<keyword evidence="8 13" id="KW-0464">Manganese</keyword>
<dbReference type="UniPathway" id="UPA00109">
    <property type="reaction ID" value="UER00186"/>
</dbReference>
<organism evidence="17 18">
    <name type="scientific">Candidatus Polarisedimenticola svalbardensis</name>
    <dbReference type="NCBI Taxonomy" id="2886004"/>
    <lineage>
        <taxon>Bacteria</taxon>
        <taxon>Pseudomonadati</taxon>
        <taxon>Acidobacteriota</taxon>
        <taxon>Candidatus Polarisedimenticolia</taxon>
        <taxon>Candidatus Polarisedimenticolales</taxon>
        <taxon>Candidatus Polarisedimenticolaceae</taxon>
        <taxon>Candidatus Polarisedimenticola</taxon>
    </lineage>
</organism>
<dbReference type="GO" id="GO:0030145">
    <property type="term" value="F:manganese ion binding"/>
    <property type="evidence" value="ECO:0007669"/>
    <property type="project" value="InterPro"/>
</dbReference>
<dbReference type="SUPFAM" id="SSF53649">
    <property type="entry name" value="Alkaline phosphatase-like"/>
    <property type="match status" value="1"/>
</dbReference>
<comment type="pathway">
    <text evidence="4">Carbohydrate degradation; glycolysis; pyruvate from D-glyceraldehyde 3-phosphate: step 3/5.</text>
</comment>
<feature type="binding site" evidence="13">
    <location>
        <position position="497"/>
    </location>
    <ligand>
        <name>Mn(2+)</name>
        <dbReference type="ChEBI" id="CHEBI:29035"/>
        <label>1</label>
    </ligand>
</feature>
<dbReference type="EC" id="5.4.2.12" evidence="10"/>
<feature type="binding site" evidence="12">
    <location>
        <position position="203"/>
    </location>
    <ligand>
        <name>substrate</name>
    </ligand>
</feature>
<feature type="compositionally biased region" description="Basic and acidic residues" evidence="14">
    <location>
        <begin position="474"/>
        <end position="489"/>
    </location>
</feature>
<evidence type="ECO:0000256" key="9">
    <source>
        <dbReference type="ARBA" id="ARBA00023235"/>
    </source>
</evidence>
<dbReference type="Proteomes" id="UP000648239">
    <property type="component" value="Unassembled WGS sequence"/>
</dbReference>
<sequence>MSLKLRPGSRISPSTGPVLLVVMDGVGIGCGDRWDAVALARTPTLDRLSAGSPYRTLLAHGTAVGLPSDADMGNSEVGHNALGAGRVFDQGAKLVNRAIADRSIFEGPVWEDLRKRCAGAGGALHLIGLLSDGNVHSHQDHLHAIVEQAATENFKTVYVHTLLDGRDVPETSALVYLDRLEELLGRLDGEKGRRYRIASGGGRMVTTMDRYEADWPVVERGWNAHVHGNGRMFASAREAVETFRSEDGGAIDQFLPPFVVAENGEPAGPMQDGDAVVFCNFRGDRGLEISRAFEEGDDFDKFDRGKVPDLLYTGMTLYDGDLNIPKTYLVSPPAIDRTMGEYLAGSGVSQFALSETQKYGHVTYFWNGNRGGQFDPDLESYVEVPSDLVPFEQRPWMKAAEITDATLKALSSGNHRFMRINYANGDMVGHTGDLEATILAVQAVDLGLARLLPTLEAVGGTLVLLADHGNADEMVERDKSGKPKFDSRGKPRRKTSHSLNTVPFIVHRAGDHGLAFREDLPDAGLANVAATVLELLGFIPPDDYEPSILA</sequence>
<dbReference type="Pfam" id="PF06415">
    <property type="entry name" value="iPGM_N"/>
    <property type="match status" value="1"/>
</dbReference>
<feature type="binding site" evidence="12">
    <location>
        <position position="136"/>
    </location>
    <ligand>
        <name>substrate</name>
    </ligand>
</feature>
<evidence type="ECO:0000256" key="11">
    <source>
        <dbReference type="PIRSR" id="PIRSR001492-1"/>
    </source>
</evidence>
<comment type="caution">
    <text evidence="17">The sequence shown here is derived from an EMBL/GenBank/DDBJ whole genome shotgun (WGS) entry which is preliminary data.</text>
</comment>
<dbReference type="CDD" id="cd16010">
    <property type="entry name" value="iPGM"/>
    <property type="match status" value="1"/>
</dbReference>
<dbReference type="InterPro" id="IPR011258">
    <property type="entry name" value="BPG-indep_PGM_N"/>
</dbReference>
<evidence type="ECO:0000256" key="5">
    <source>
        <dbReference type="ARBA" id="ARBA00008819"/>
    </source>
</evidence>
<feature type="region of interest" description="Disordered" evidence="14">
    <location>
        <begin position="474"/>
        <end position="497"/>
    </location>
</feature>
<keyword evidence="7" id="KW-0324">Glycolysis</keyword>
<feature type="binding site" evidence="12">
    <location>
        <begin position="166"/>
        <end position="167"/>
    </location>
    <ligand>
        <name>substrate</name>
    </ligand>
</feature>
<feature type="binding site" evidence="12">
    <location>
        <begin position="282"/>
        <end position="285"/>
    </location>
    <ligand>
        <name>substrate</name>
    </ligand>
</feature>
<evidence type="ECO:0000256" key="3">
    <source>
        <dbReference type="ARBA" id="ARBA00002315"/>
    </source>
</evidence>
<dbReference type="FunFam" id="3.40.1450.10:FF:000002">
    <property type="entry name" value="2,3-bisphosphoglycerate-independent phosphoglycerate mutase"/>
    <property type="match status" value="1"/>
</dbReference>
<feature type="binding site" evidence="13">
    <location>
        <position position="430"/>
    </location>
    <ligand>
        <name>Mn(2+)</name>
        <dbReference type="ChEBI" id="CHEBI:29035"/>
        <label>1</label>
    </ligand>
</feature>
<dbReference type="GO" id="GO:0006007">
    <property type="term" value="P:glucose catabolic process"/>
    <property type="evidence" value="ECO:0007669"/>
    <property type="project" value="InterPro"/>
</dbReference>
<name>A0A8J6Y369_9BACT</name>
<dbReference type="PANTHER" id="PTHR31637:SF0">
    <property type="entry name" value="2,3-BISPHOSPHOGLYCERATE-INDEPENDENT PHOSPHOGLYCERATE MUTASE"/>
    <property type="match status" value="1"/>
</dbReference>
<dbReference type="InterPro" id="IPR006124">
    <property type="entry name" value="Metalloenzyme"/>
</dbReference>
<proteinExistence type="inferred from homology"/>
<dbReference type="GO" id="GO:0005737">
    <property type="term" value="C:cytoplasm"/>
    <property type="evidence" value="ECO:0007669"/>
    <property type="project" value="InterPro"/>
</dbReference>
<feature type="binding site" evidence="13">
    <location>
        <position position="426"/>
    </location>
    <ligand>
        <name>Mn(2+)</name>
        <dbReference type="ChEBI" id="CHEBI:29035"/>
        <label>1</label>
    </ligand>
</feature>
<evidence type="ECO:0000313" key="17">
    <source>
        <dbReference type="EMBL" id="MBD3868389.1"/>
    </source>
</evidence>
<dbReference type="InterPro" id="IPR036646">
    <property type="entry name" value="PGAM_B_sf"/>
</dbReference>
<feature type="binding site" evidence="13">
    <location>
        <position position="467"/>
    </location>
    <ligand>
        <name>Mn(2+)</name>
        <dbReference type="ChEBI" id="CHEBI:29035"/>
        <label>2</label>
    </ligand>
</feature>
<keyword evidence="6 13" id="KW-0479">Metal-binding</keyword>
<reference evidence="17 18" key="1">
    <citation type="submission" date="2020-08" db="EMBL/GenBank/DDBJ databases">
        <title>Acidobacteriota in marine sediments use diverse sulfur dissimilation pathways.</title>
        <authorList>
            <person name="Wasmund K."/>
        </authorList>
    </citation>
    <scope>NUCLEOTIDE SEQUENCE [LARGE SCALE GENOMIC DNA]</scope>
    <source>
        <strain evidence="17">MAG AM4</strain>
    </source>
</reference>
<dbReference type="InterPro" id="IPR017850">
    <property type="entry name" value="Alkaline_phosphatase_core_sf"/>
</dbReference>
<dbReference type="AlphaFoldDB" id="A0A8J6Y369"/>
<feature type="binding site" evidence="12">
    <location>
        <position position="358"/>
    </location>
    <ligand>
        <name>substrate</name>
    </ligand>
</feature>
<dbReference type="EMBL" id="JACXWD010000030">
    <property type="protein sequence ID" value="MBD3868389.1"/>
    <property type="molecule type" value="Genomic_DNA"/>
</dbReference>
<dbReference type="InterPro" id="IPR005995">
    <property type="entry name" value="Pgm_bpd_ind"/>
</dbReference>
<evidence type="ECO:0000259" key="16">
    <source>
        <dbReference type="Pfam" id="PF06415"/>
    </source>
</evidence>
<feature type="binding site" evidence="12">
    <location>
        <position position="210"/>
    </location>
    <ligand>
        <name>substrate</name>
    </ligand>
</feature>
<feature type="active site" description="Phosphoserine intermediate" evidence="11">
    <location>
        <position position="75"/>
    </location>
</feature>
<dbReference type="NCBIfam" id="TIGR01307">
    <property type="entry name" value="pgm_bpd_ind"/>
    <property type="match status" value="1"/>
</dbReference>
<evidence type="ECO:0000256" key="10">
    <source>
        <dbReference type="NCBIfam" id="TIGR01307"/>
    </source>
</evidence>
<dbReference type="SUPFAM" id="SSF64158">
    <property type="entry name" value="2,3-Bisphosphoglycerate-independent phosphoglycerate mutase, substrate-binding domain"/>
    <property type="match status" value="1"/>
</dbReference>
<protein>
    <recommendedName>
        <fullName evidence="10">2,3-bisphosphoglycerate-independent phosphoglycerate mutase</fullName>
        <ecNumber evidence="10">5.4.2.12</ecNumber>
    </recommendedName>
</protein>
<dbReference type="Pfam" id="PF01676">
    <property type="entry name" value="Metalloenzyme"/>
    <property type="match status" value="1"/>
</dbReference>
<evidence type="ECO:0000256" key="4">
    <source>
        <dbReference type="ARBA" id="ARBA00004798"/>
    </source>
</evidence>
<evidence type="ECO:0000256" key="14">
    <source>
        <dbReference type="SAM" id="MobiDB-lite"/>
    </source>
</evidence>
<evidence type="ECO:0000256" key="1">
    <source>
        <dbReference type="ARBA" id="ARBA00000370"/>
    </source>
</evidence>
<gene>
    <name evidence="17" type="ORF">IFK94_09715</name>
</gene>
<comment type="function">
    <text evidence="3">Catalyzes the interconversion of 2-phosphoglycerate and 3-phosphoglycerate.</text>
</comment>
<evidence type="ECO:0000313" key="18">
    <source>
        <dbReference type="Proteomes" id="UP000648239"/>
    </source>
</evidence>